<dbReference type="UniPathway" id="UPA00094"/>
<dbReference type="InterPro" id="IPR009081">
    <property type="entry name" value="PP-bd_ACP"/>
</dbReference>
<evidence type="ECO:0000256" key="2">
    <source>
        <dbReference type="ARBA" id="ARBA00022516"/>
    </source>
</evidence>
<dbReference type="GO" id="GO:0009245">
    <property type="term" value="P:lipid A biosynthetic process"/>
    <property type="evidence" value="ECO:0007669"/>
    <property type="project" value="TreeGrafter"/>
</dbReference>
<dbReference type="AlphaFoldDB" id="F2AST1"/>
<accession>F2AST1</accession>
<dbReference type="GO" id="GO:0016020">
    <property type="term" value="C:membrane"/>
    <property type="evidence" value="ECO:0007669"/>
    <property type="project" value="GOC"/>
</dbReference>
<dbReference type="PROSITE" id="PS50075">
    <property type="entry name" value="CARRIER"/>
    <property type="match status" value="1"/>
</dbReference>
<dbReference type="InterPro" id="IPR036736">
    <property type="entry name" value="ACP-like_sf"/>
</dbReference>
<reference evidence="9 10" key="1">
    <citation type="journal article" date="2013" name="Mar. Genomics">
        <title>Expression of sulfatases in Rhodopirellula baltica and the diversity of sulfatases in the genus Rhodopirellula.</title>
        <authorList>
            <person name="Wegner C.E."/>
            <person name="Richter-Heitmann T."/>
            <person name="Klindworth A."/>
            <person name="Klockow C."/>
            <person name="Richter M."/>
            <person name="Achstetter T."/>
            <person name="Glockner F.O."/>
            <person name="Harder J."/>
        </authorList>
    </citation>
    <scope>NUCLEOTIDE SEQUENCE [LARGE SCALE GENOMIC DNA]</scope>
    <source>
        <strain evidence="9 10">WH47</strain>
    </source>
</reference>
<dbReference type="InterPro" id="IPR003231">
    <property type="entry name" value="ACP"/>
</dbReference>
<evidence type="ECO:0000256" key="3">
    <source>
        <dbReference type="ARBA" id="ARBA00022553"/>
    </source>
</evidence>
<sequence>MALSEDEIFTKVQEALVDALGVDDDETTRDATLVGDLGAESIDFLDIVFKLEKAFDIQIPREELSPEDILTNSQYVQDGVVTADGMAELKKRMPWADLSKFQENPRVQDFGNLLTVGDLCNYVDSKVNQ</sequence>
<evidence type="ECO:0000259" key="8">
    <source>
        <dbReference type="PROSITE" id="PS50075"/>
    </source>
</evidence>
<keyword evidence="4 7" id="KW-0276">Fatty acid metabolism</keyword>
<dbReference type="GO" id="GO:0000036">
    <property type="term" value="F:acyl carrier activity"/>
    <property type="evidence" value="ECO:0007669"/>
    <property type="project" value="UniProtKB-UniRule"/>
</dbReference>
<keyword evidence="2 7" id="KW-0444">Lipid biosynthesis</keyword>
<dbReference type="PROSITE" id="PS00012">
    <property type="entry name" value="PHOSPHOPANTETHEINE"/>
    <property type="match status" value="1"/>
</dbReference>
<evidence type="ECO:0000256" key="4">
    <source>
        <dbReference type="ARBA" id="ARBA00022832"/>
    </source>
</evidence>
<dbReference type="InterPro" id="IPR006162">
    <property type="entry name" value="Ppantetheine_attach_site"/>
</dbReference>
<keyword evidence="7" id="KW-0963">Cytoplasm</keyword>
<comment type="pathway">
    <text evidence="7">Lipid metabolism; fatty acid biosynthesis.</text>
</comment>
<gene>
    <name evidence="7" type="primary">acpP</name>
    <name evidence="9" type="ORF">RBWH47_00630</name>
</gene>
<evidence type="ECO:0000256" key="6">
    <source>
        <dbReference type="ARBA" id="ARBA00023160"/>
    </source>
</evidence>
<evidence type="ECO:0000256" key="5">
    <source>
        <dbReference type="ARBA" id="ARBA00023098"/>
    </source>
</evidence>
<comment type="PTM">
    <text evidence="7">4'-phosphopantetheine is transferred from CoA to a specific serine of apo-ACP by AcpS. This modification is essential for activity because fatty acids are bound in thioester linkage to the sulfhydryl of the prosthetic group.</text>
</comment>
<dbReference type="Proteomes" id="UP000006222">
    <property type="component" value="Unassembled WGS sequence"/>
</dbReference>
<dbReference type="Pfam" id="PF00550">
    <property type="entry name" value="PP-binding"/>
    <property type="match status" value="1"/>
</dbReference>
<name>F2AST1_RHOBT</name>
<organism evidence="9 10">
    <name type="scientific">Rhodopirellula baltica WH47</name>
    <dbReference type="NCBI Taxonomy" id="991778"/>
    <lineage>
        <taxon>Bacteria</taxon>
        <taxon>Pseudomonadati</taxon>
        <taxon>Planctomycetota</taxon>
        <taxon>Planctomycetia</taxon>
        <taxon>Pirellulales</taxon>
        <taxon>Pirellulaceae</taxon>
        <taxon>Rhodopirellula</taxon>
    </lineage>
</organism>
<proteinExistence type="inferred from homology"/>
<protein>
    <recommendedName>
        <fullName evidence="7">Acyl carrier protein</fullName>
        <shortName evidence="7">ACP</shortName>
    </recommendedName>
</protein>
<feature type="domain" description="Carrier" evidence="8">
    <location>
        <begin position="6"/>
        <end position="87"/>
    </location>
</feature>
<dbReference type="GO" id="GO:0000035">
    <property type="term" value="F:acyl binding"/>
    <property type="evidence" value="ECO:0007669"/>
    <property type="project" value="TreeGrafter"/>
</dbReference>
<keyword evidence="6 7" id="KW-0275">Fatty acid biosynthesis</keyword>
<evidence type="ECO:0000256" key="7">
    <source>
        <dbReference type="HAMAP-Rule" id="MF_01217"/>
    </source>
</evidence>
<keyword evidence="1 7" id="KW-0596">Phosphopantetheine</keyword>
<dbReference type="EMBL" id="AFAR01000154">
    <property type="protein sequence ID" value="EGF27224.1"/>
    <property type="molecule type" value="Genomic_DNA"/>
</dbReference>
<evidence type="ECO:0000313" key="9">
    <source>
        <dbReference type="EMBL" id="EGF27224.1"/>
    </source>
</evidence>
<dbReference type="SUPFAM" id="SSF47336">
    <property type="entry name" value="ACP-like"/>
    <property type="match status" value="1"/>
</dbReference>
<dbReference type="PATRIC" id="fig|991778.3.peg.2946"/>
<feature type="modified residue" description="O-(pantetheine 4'-phosphoryl)serine" evidence="7">
    <location>
        <position position="41"/>
    </location>
</feature>
<evidence type="ECO:0000313" key="10">
    <source>
        <dbReference type="Proteomes" id="UP000006222"/>
    </source>
</evidence>
<comment type="caution">
    <text evidence="9">The sequence shown here is derived from an EMBL/GenBank/DDBJ whole genome shotgun (WGS) entry which is preliminary data.</text>
</comment>
<dbReference type="GO" id="GO:0005829">
    <property type="term" value="C:cytosol"/>
    <property type="evidence" value="ECO:0007669"/>
    <property type="project" value="TreeGrafter"/>
</dbReference>
<dbReference type="PANTHER" id="PTHR20863">
    <property type="entry name" value="ACYL CARRIER PROTEIN"/>
    <property type="match status" value="1"/>
</dbReference>
<keyword evidence="5 7" id="KW-0443">Lipid metabolism</keyword>
<dbReference type="PANTHER" id="PTHR20863:SF76">
    <property type="entry name" value="CARRIER DOMAIN-CONTAINING PROTEIN"/>
    <property type="match status" value="1"/>
</dbReference>
<comment type="subcellular location">
    <subcellularLocation>
        <location evidence="7">Cytoplasm</location>
    </subcellularLocation>
</comment>
<dbReference type="RefSeq" id="WP_007326692.1">
    <property type="nucleotide sequence ID" value="NZ_AFAR01000154.1"/>
</dbReference>
<keyword evidence="3 7" id="KW-0597">Phosphoprotein</keyword>
<comment type="function">
    <text evidence="7">Carrier of the growing fatty acid chain in fatty acid biosynthesis.</text>
</comment>
<dbReference type="HAMAP" id="MF_01217">
    <property type="entry name" value="Acyl_carrier"/>
    <property type="match status" value="1"/>
</dbReference>
<comment type="similarity">
    <text evidence="7">Belongs to the acyl carrier protein (ACP) family.</text>
</comment>
<evidence type="ECO:0000256" key="1">
    <source>
        <dbReference type="ARBA" id="ARBA00022450"/>
    </source>
</evidence>
<dbReference type="Gene3D" id="1.10.1200.10">
    <property type="entry name" value="ACP-like"/>
    <property type="match status" value="1"/>
</dbReference>